<evidence type="ECO:0000259" key="1">
    <source>
        <dbReference type="Pfam" id="PF24024"/>
    </source>
</evidence>
<name>C7ND92_LEPBD</name>
<dbReference type="EMBL" id="CP001685">
    <property type="protein sequence ID" value="ACV39970.1"/>
    <property type="molecule type" value="Genomic_DNA"/>
</dbReference>
<accession>C7ND92</accession>
<dbReference type="HOGENOM" id="CLU_1702089_0_0_0"/>
<feature type="domain" description="DUF7336" evidence="1">
    <location>
        <begin position="92"/>
        <end position="150"/>
    </location>
</feature>
<protein>
    <recommendedName>
        <fullName evidence="1">DUF7336 domain-containing protein</fullName>
    </recommendedName>
</protein>
<dbReference type="Pfam" id="PF24024">
    <property type="entry name" value="DUF7336"/>
    <property type="match status" value="1"/>
</dbReference>
<dbReference type="AlphaFoldDB" id="C7ND92"/>
<organism evidence="2 3">
    <name type="scientific">Leptotrichia buccalis (strain ATCC 14201 / DSM 1135 / JCM 12969 / NCTC 10249 / C-1013-b)</name>
    <dbReference type="NCBI Taxonomy" id="523794"/>
    <lineage>
        <taxon>Bacteria</taxon>
        <taxon>Fusobacteriati</taxon>
        <taxon>Fusobacteriota</taxon>
        <taxon>Fusobacteriia</taxon>
        <taxon>Fusobacteriales</taxon>
        <taxon>Leptotrichiaceae</taxon>
        <taxon>Leptotrichia</taxon>
    </lineage>
</organism>
<dbReference type="InterPro" id="IPR055760">
    <property type="entry name" value="DUF7336"/>
</dbReference>
<gene>
    <name evidence="2" type="ordered locus">Lebu_2111</name>
</gene>
<keyword evidence="3" id="KW-1185">Reference proteome</keyword>
<dbReference type="OrthoDB" id="80680at2"/>
<dbReference type="STRING" id="523794.Lebu_2111"/>
<proteinExistence type="predicted"/>
<dbReference type="Proteomes" id="UP000001910">
    <property type="component" value="Chromosome"/>
</dbReference>
<reference evidence="2 3" key="1">
    <citation type="journal article" date="2009" name="Stand. Genomic Sci.">
        <title>Complete genome sequence of Leptotrichia buccalis type strain (C-1013-b).</title>
        <authorList>
            <person name="Ivanova N."/>
            <person name="Gronow S."/>
            <person name="Lapidus A."/>
            <person name="Copeland A."/>
            <person name="Glavina Del Rio T."/>
            <person name="Nolan M."/>
            <person name="Lucas S."/>
            <person name="Chen F."/>
            <person name="Tice H."/>
            <person name="Cheng J.F."/>
            <person name="Saunders E."/>
            <person name="Bruce D."/>
            <person name="Goodwin L."/>
            <person name="Brettin T."/>
            <person name="Detter J.C."/>
            <person name="Han C."/>
            <person name="Pitluck S."/>
            <person name="Mikhailova N."/>
            <person name="Pati A."/>
            <person name="Mavrommatis K."/>
            <person name="Chen A."/>
            <person name="Palaniappan K."/>
            <person name="Land M."/>
            <person name="Hauser L."/>
            <person name="Chang Y.J."/>
            <person name="Jeffries C.D."/>
            <person name="Chain P."/>
            <person name="Rohde C."/>
            <person name="Goker M."/>
            <person name="Bristow J."/>
            <person name="Eisen J.A."/>
            <person name="Markowitz V."/>
            <person name="Hugenholtz P."/>
            <person name="Kyrpides N.C."/>
            <person name="Klenk H.P."/>
        </authorList>
    </citation>
    <scope>NUCLEOTIDE SEQUENCE [LARGE SCALE GENOMIC DNA]</scope>
    <source>
        <strain evidence="3">ATCC 14201 / DSM 1135 / JCM 12969 / NCTC 10249 / C-1013-b</strain>
    </source>
</reference>
<dbReference type="KEGG" id="lba:Lebu_2111"/>
<evidence type="ECO:0000313" key="3">
    <source>
        <dbReference type="Proteomes" id="UP000001910"/>
    </source>
</evidence>
<sequence length="154" mass="18584">MEIWILSHEYDYGNVYDKYKWNDEGRVLGAYYTKEEGLKALEKYKKIKGFCSHLDGFWLEKHYLDKHVGWEGGYVTYYKEDDVEIGNSKNQKLYVLSHFYYTDKDKIKEKHRILSVCSSKLEARKKIKEYQKIEGFSSHISNFYIEEYVLNKEK</sequence>
<dbReference type="RefSeq" id="WP_015770305.1">
    <property type="nucleotide sequence ID" value="NC_013192.1"/>
</dbReference>
<evidence type="ECO:0000313" key="2">
    <source>
        <dbReference type="EMBL" id="ACV39970.1"/>
    </source>
</evidence>